<organism evidence="1">
    <name type="scientific">uncultured Aureispira sp</name>
    <dbReference type="NCBI Taxonomy" id="1331704"/>
    <lineage>
        <taxon>Bacteria</taxon>
        <taxon>Pseudomonadati</taxon>
        <taxon>Bacteroidota</taxon>
        <taxon>Saprospiria</taxon>
        <taxon>Saprospirales</taxon>
        <taxon>Saprospiraceae</taxon>
        <taxon>Aureispira</taxon>
        <taxon>environmental samples</taxon>
    </lineage>
</organism>
<dbReference type="EMBL" id="CACVAQ010000010">
    <property type="protein sequence ID" value="CAA6798729.1"/>
    <property type="molecule type" value="Genomic_DNA"/>
</dbReference>
<reference evidence="1" key="1">
    <citation type="submission" date="2020-01" db="EMBL/GenBank/DDBJ databases">
        <authorList>
            <person name="Meier V. D."/>
            <person name="Meier V D."/>
        </authorList>
    </citation>
    <scope>NUCLEOTIDE SEQUENCE</scope>
    <source>
        <strain evidence="1">HLG_WM_MAG_10</strain>
    </source>
</reference>
<sequence>MPIQILETRQKALEINLDSKIYGSFAEIGAGQEVAQYFFKAGASSGTIAKTISAYDKLVSDDIYGVEKSGRYVCESRLYKMLDHEYDLMLDRLSAERPESRLFAFADTVETINYHKTNKGQGWLGLRFQLHPQAEPNEIVMHIELLDNDISLQQQAVGILGVNLVYAAYYYYGDYSKLMASLLEGIRSRVKIDMLRIKGPQFINIDNRLVTLELVKQRMTDVAMFNSNGNPVHPSEFMYKRNVLVVRGSFRPATLRTLDRFESASKQFETESDLSSRGTSVLAEITLKDLCLDTGKVEEQDFMDRASLLNHLGKCVMITNCNQYKRLINYLADYRIAKLGIVISAKGLLDIVNSKYYRNKDGRLIASYGEIFTRNVRVYVYPAYNEGGSELMTCRNLPIPDGIRYLYKHIVENRHVVDIEGYKEEFLKIHAMDTLELLRENKKEWTKSVSQKVAKHIREKHLFGFPKPNMEFEY</sequence>
<dbReference type="GO" id="GO:0016779">
    <property type="term" value="F:nucleotidyltransferase activity"/>
    <property type="evidence" value="ECO:0007669"/>
    <property type="project" value="UniProtKB-KW"/>
</dbReference>
<name>A0A6S6S1J3_9BACT</name>
<dbReference type="AlphaFoldDB" id="A0A6S6S1J3"/>
<keyword evidence="1" id="KW-0548">Nucleotidyltransferase</keyword>
<accession>A0A6S6S1J3</accession>
<keyword evidence="1" id="KW-0808">Transferase</keyword>
<proteinExistence type="predicted"/>
<evidence type="ECO:0000313" key="1">
    <source>
        <dbReference type="EMBL" id="CAA6798729.1"/>
    </source>
</evidence>
<gene>
    <name evidence="1" type="ORF">HELGO_WM10106</name>
</gene>
<protein>
    <submittedName>
        <fullName evidence="1">Nicotinamide mononucleotide adenylyltransferase</fullName>
    </submittedName>
</protein>